<accession>A0AAJ7T5V6</accession>
<dbReference type="CTD" id="90416"/>
<feature type="compositionally biased region" description="Polar residues" evidence="1">
    <location>
        <begin position="25"/>
        <end position="41"/>
    </location>
</feature>
<feature type="region of interest" description="Disordered" evidence="1">
    <location>
        <begin position="20"/>
        <end position="75"/>
    </location>
</feature>
<name>A0AAJ7T5V6_PETMA</name>
<evidence type="ECO:0000313" key="2">
    <source>
        <dbReference type="Proteomes" id="UP001318040"/>
    </source>
</evidence>
<keyword evidence="2" id="KW-1185">Reference proteome</keyword>
<dbReference type="InterPro" id="IPR028039">
    <property type="entry name" value="CCDC32"/>
</dbReference>
<reference evidence="3" key="1">
    <citation type="submission" date="2025-08" db="UniProtKB">
        <authorList>
            <consortium name="RefSeq"/>
        </authorList>
    </citation>
    <scope>IDENTIFICATION</scope>
    <source>
        <tissue evidence="3">Sperm</tissue>
    </source>
</reference>
<feature type="region of interest" description="Disordered" evidence="1">
    <location>
        <begin position="272"/>
        <end position="302"/>
    </location>
</feature>
<feature type="region of interest" description="Disordered" evidence="1">
    <location>
        <begin position="80"/>
        <end position="99"/>
    </location>
</feature>
<organism evidence="2 3">
    <name type="scientific">Petromyzon marinus</name>
    <name type="common">Sea lamprey</name>
    <dbReference type="NCBI Taxonomy" id="7757"/>
    <lineage>
        <taxon>Eukaryota</taxon>
        <taxon>Metazoa</taxon>
        <taxon>Chordata</taxon>
        <taxon>Craniata</taxon>
        <taxon>Vertebrata</taxon>
        <taxon>Cyclostomata</taxon>
        <taxon>Hyperoartia</taxon>
        <taxon>Petromyzontiformes</taxon>
        <taxon>Petromyzontidae</taxon>
        <taxon>Petromyzon</taxon>
    </lineage>
</organism>
<proteinExistence type="predicted"/>
<dbReference type="GeneID" id="116943221"/>
<dbReference type="Proteomes" id="UP001318040">
    <property type="component" value="Chromosome 17"/>
</dbReference>
<dbReference type="AlphaFoldDB" id="A0AAJ7T5V6"/>
<dbReference type="PANTHER" id="PTHR31800:SF1">
    <property type="entry name" value="COILED-COIL DOMAIN-CONTAINING PROTEIN 32"/>
    <property type="match status" value="1"/>
</dbReference>
<dbReference type="KEGG" id="pmrn:116943221"/>
<evidence type="ECO:0000313" key="3">
    <source>
        <dbReference type="RefSeq" id="XP_032811795.1"/>
    </source>
</evidence>
<dbReference type="GO" id="GO:0044782">
    <property type="term" value="P:cilium organization"/>
    <property type="evidence" value="ECO:0007669"/>
    <property type="project" value="TreeGrafter"/>
</dbReference>
<gene>
    <name evidence="3" type="primary">CCDC32</name>
</gene>
<dbReference type="RefSeq" id="XP_032811795.1">
    <property type="nucleotide sequence ID" value="XM_032955904.1"/>
</dbReference>
<feature type="compositionally biased region" description="Basic and acidic residues" evidence="1">
    <location>
        <begin position="276"/>
        <end position="295"/>
    </location>
</feature>
<evidence type="ECO:0000256" key="1">
    <source>
        <dbReference type="SAM" id="MobiDB-lite"/>
    </source>
</evidence>
<sequence length="302" mass="32429">MALDSALSSEAWAHVCEGLAGPEVPSTTDGFEDSFGSSDASTGVPDTRGGPLIHAAETQGNNTHTPFPKTHRDAPITIPETFGDVLERNPQTRGDDTIVTETKRDTVTRITKAAGDKVPEMQWGTQTLILATSLCNATSSSVNTRQDGRAAPDTASGRLDDSAAYLALLESRLRRIKGQERAVSSREMVSSLAQARQECLDRLLHDDSSTEAFTEDNLEDGSLTQFRRWLAPERVAVTAEELEQLIPPVAMVENSTASTNGGTADTRAAAVSLEPVKTEEISDHAENEWEGRADVELPDTGP</sequence>
<protein>
    <submittedName>
        <fullName evidence="3">Coiled-coil domain-containing protein 32</fullName>
    </submittedName>
</protein>
<dbReference type="PANTHER" id="PTHR31800">
    <property type="entry name" value="COILED-COIL DOMAIN-CONTAINING PROTEIN 32"/>
    <property type="match status" value="1"/>
</dbReference>
<dbReference type="Pfam" id="PF14989">
    <property type="entry name" value="CCDC32"/>
    <property type="match status" value="1"/>
</dbReference>